<sequence>MKKMSVLVLSVIVLLTIVLTGCGGNNDKAASEAPESSTTGTESSPAVESTPPKKDVTIKMFQFKVEIAEQLQLMVNEYEKETGVKIQIETVGGGADYGAALKAKFNSGDKPDIFNNGGFSDLELWAENLEDLSDQPWVKDLVKGTDEPMTKDGKLYGMPIGVEGYGYIYNKDLFAQAGITELPKTLTQLEDAAKKLQDKGITPFENGYGEWWVLGNHFVNLPFALQADPNAFIEGLNNGTEKIPGNAGFDNWVKLFDLTVKYGNKNPLQTDYNTQVTDFSNGKAAMTQQGNWTQVQITKTNPNVNIGFLPMPISDDAAASDKLFVGVPNNWVINKNSAVKQEAKDFLNWMVTSDIGKSYITKQFKFIPALTTIEATEEDLGALASDIIKYNKEGKVLSWNWFKFPQGEASSKKFGDAMQGYVGKQLTKEQMLETFQSTWDSLKK</sequence>
<dbReference type="SUPFAM" id="SSF53850">
    <property type="entry name" value="Periplasmic binding protein-like II"/>
    <property type="match status" value="1"/>
</dbReference>
<evidence type="ECO:0000256" key="5">
    <source>
        <dbReference type="ARBA" id="ARBA00023288"/>
    </source>
</evidence>
<keyword evidence="1" id="KW-1003">Cell membrane</keyword>
<dbReference type="Proteomes" id="UP000256869">
    <property type="component" value="Unassembled WGS sequence"/>
</dbReference>
<dbReference type="InterPro" id="IPR006059">
    <property type="entry name" value="SBP"/>
</dbReference>
<dbReference type="PANTHER" id="PTHR43649:SF33">
    <property type="entry name" value="POLYGALACTURONAN_RHAMNOGALACTURONAN-BINDING PROTEIN YTCQ"/>
    <property type="match status" value="1"/>
</dbReference>
<evidence type="ECO:0000256" key="4">
    <source>
        <dbReference type="ARBA" id="ARBA00023139"/>
    </source>
</evidence>
<organism evidence="7 8">
    <name type="scientific">Cohnella lupini</name>
    <dbReference type="NCBI Taxonomy" id="1294267"/>
    <lineage>
        <taxon>Bacteria</taxon>
        <taxon>Bacillati</taxon>
        <taxon>Bacillota</taxon>
        <taxon>Bacilli</taxon>
        <taxon>Bacillales</taxon>
        <taxon>Paenibacillaceae</taxon>
        <taxon>Cohnella</taxon>
    </lineage>
</organism>
<evidence type="ECO:0000256" key="3">
    <source>
        <dbReference type="ARBA" id="ARBA00023136"/>
    </source>
</evidence>
<dbReference type="InterPro" id="IPR050490">
    <property type="entry name" value="Bact_solute-bd_prot1"/>
</dbReference>
<dbReference type="PANTHER" id="PTHR43649">
    <property type="entry name" value="ARABINOSE-BINDING PROTEIN-RELATED"/>
    <property type="match status" value="1"/>
</dbReference>
<dbReference type="Pfam" id="PF01547">
    <property type="entry name" value="SBP_bac_1"/>
    <property type="match status" value="1"/>
</dbReference>
<evidence type="ECO:0000313" key="7">
    <source>
        <dbReference type="EMBL" id="RED63774.1"/>
    </source>
</evidence>
<name>A0A3D9IPR6_9BACL</name>
<keyword evidence="2" id="KW-0732">Signal</keyword>
<feature type="compositionally biased region" description="Low complexity" evidence="6">
    <location>
        <begin position="31"/>
        <end position="46"/>
    </location>
</feature>
<evidence type="ECO:0000313" key="8">
    <source>
        <dbReference type="Proteomes" id="UP000256869"/>
    </source>
</evidence>
<reference evidence="7 8" key="1">
    <citation type="submission" date="2018-07" db="EMBL/GenBank/DDBJ databases">
        <title>Genomic Encyclopedia of Type Strains, Phase III (KMG-III): the genomes of soil and plant-associated and newly described type strains.</title>
        <authorList>
            <person name="Whitman W."/>
        </authorList>
    </citation>
    <scope>NUCLEOTIDE SEQUENCE [LARGE SCALE GENOMIC DNA]</scope>
    <source>
        <strain evidence="7 8">CECT 8236</strain>
    </source>
</reference>
<keyword evidence="3" id="KW-0472">Membrane</keyword>
<dbReference type="OrthoDB" id="9763054at2"/>
<dbReference type="AlphaFoldDB" id="A0A3D9IPR6"/>
<proteinExistence type="predicted"/>
<dbReference type="Gene3D" id="3.40.190.10">
    <property type="entry name" value="Periplasmic binding protein-like II"/>
    <property type="match status" value="2"/>
</dbReference>
<comment type="caution">
    <text evidence="7">The sequence shown here is derived from an EMBL/GenBank/DDBJ whole genome shotgun (WGS) entry which is preliminary data.</text>
</comment>
<evidence type="ECO:0000256" key="1">
    <source>
        <dbReference type="ARBA" id="ARBA00022475"/>
    </source>
</evidence>
<dbReference type="RefSeq" id="WP_115991894.1">
    <property type="nucleotide sequence ID" value="NZ_QRDY01000003.1"/>
</dbReference>
<feature type="region of interest" description="Disordered" evidence="6">
    <location>
        <begin position="27"/>
        <end position="52"/>
    </location>
</feature>
<protein>
    <submittedName>
        <fullName evidence="7">Carbohydrate ABC transporter substrate-binding protein (CUT1 family)</fullName>
    </submittedName>
</protein>
<evidence type="ECO:0000256" key="6">
    <source>
        <dbReference type="SAM" id="MobiDB-lite"/>
    </source>
</evidence>
<keyword evidence="4" id="KW-0564">Palmitate</keyword>
<accession>A0A3D9IPR6</accession>
<dbReference type="PROSITE" id="PS51257">
    <property type="entry name" value="PROKAR_LIPOPROTEIN"/>
    <property type="match status" value="1"/>
</dbReference>
<keyword evidence="5" id="KW-0449">Lipoprotein</keyword>
<keyword evidence="8" id="KW-1185">Reference proteome</keyword>
<evidence type="ECO:0000256" key="2">
    <source>
        <dbReference type="ARBA" id="ARBA00022729"/>
    </source>
</evidence>
<dbReference type="EMBL" id="QRDY01000003">
    <property type="protein sequence ID" value="RED63774.1"/>
    <property type="molecule type" value="Genomic_DNA"/>
</dbReference>
<gene>
    <name evidence="7" type="ORF">DFP95_10313</name>
</gene>